<organism evidence="1 2">
    <name type="scientific">Candidatus Magnetominusculus xianensis</name>
    <dbReference type="NCBI Taxonomy" id="1748249"/>
    <lineage>
        <taxon>Bacteria</taxon>
        <taxon>Pseudomonadati</taxon>
        <taxon>Nitrospirota</taxon>
        <taxon>Nitrospiria</taxon>
        <taxon>Nitrospirales</taxon>
        <taxon>Nitrospiraceae</taxon>
        <taxon>Candidatus Magnetominusculus</taxon>
    </lineage>
</organism>
<accession>A0ABR5SF99</accession>
<dbReference type="Proteomes" id="UP000060487">
    <property type="component" value="Unassembled WGS sequence"/>
</dbReference>
<evidence type="ECO:0000313" key="1">
    <source>
        <dbReference type="EMBL" id="KWT82913.1"/>
    </source>
</evidence>
<protein>
    <submittedName>
        <fullName evidence="1">Uncharacterized protein</fullName>
    </submittedName>
</protein>
<dbReference type="RefSeq" id="WP_085052956.1">
    <property type="nucleotide sequence ID" value="NZ_LNQR01000082.1"/>
</dbReference>
<name>A0ABR5SF99_9BACT</name>
<keyword evidence="2" id="KW-1185">Reference proteome</keyword>
<gene>
    <name evidence="1" type="ORF">ASN18_2353</name>
</gene>
<reference evidence="1 2" key="1">
    <citation type="submission" date="2015-11" db="EMBL/GenBank/DDBJ databases">
        <authorList>
            <person name="Lin W."/>
        </authorList>
    </citation>
    <scope>NUCLEOTIDE SEQUENCE [LARGE SCALE GENOMIC DNA]</scope>
    <source>
        <strain evidence="1 2">HCH-1</strain>
    </source>
</reference>
<sequence>MASTDPNEIVTKAQEFAKDQLTNAKEFVEKLSQIATTKLEVDQPEIWEWTLYDKSTEALEKVMSMKPKSPDIKSFDADIPEVPTFAIDSVEPVTVPEFDVSRPVLSYPDKPDATLPGAPPMPTIGENYNVPARPSIKVPEPPLLESFDVPKPPSISIKPFTMAMPNDDIIVPSDLYTDWLKHYELNEQEYTSVLKEAIETLLISDVKNGGTGINPEDERLLWERAKDRQNIEAQTAINEARRNYAAYGFTIPTGAMMSLEESARNKAVKDASSMTRELAIKRADLYVENRKHALDKAISLESTLINFHNSLKERSLNAAKAVLDAGMKLYNLQVERYKTRLSAYKTAADVHEATIRAASTQIQIYKTELEGVLSEEQHRRQAEMERYKEQLSAVNAMISVYKTEMEAAKVYSDFENSRLQTFKTNVEAYHTLVQSKTAEFNMYEAAMRGEMEKVKVYESDVKAYQAKVEGFHTKASVNSLNIENQAKEAKMKLDAYGAKLNGFKATLQMSETLIKNILDKYRAEVGAYGQETGAINKTYDMFIQTGRLNSQSNIESTQQSIKKAEFELKRLSEQAKLRIEASKAATDVYKNIASGALSSVNALASVTKTVTSKT</sequence>
<dbReference type="EMBL" id="LNQR01000082">
    <property type="protein sequence ID" value="KWT82913.1"/>
    <property type="molecule type" value="Genomic_DNA"/>
</dbReference>
<proteinExistence type="predicted"/>
<evidence type="ECO:0000313" key="2">
    <source>
        <dbReference type="Proteomes" id="UP000060487"/>
    </source>
</evidence>
<comment type="caution">
    <text evidence="1">The sequence shown here is derived from an EMBL/GenBank/DDBJ whole genome shotgun (WGS) entry which is preliminary data.</text>
</comment>